<evidence type="ECO:0000313" key="4">
    <source>
        <dbReference type="EMBL" id="HIR65359.1"/>
    </source>
</evidence>
<evidence type="ECO:0000313" key="5">
    <source>
        <dbReference type="Proteomes" id="UP000824200"/>
    </source>
</evidence>
<dbReference type="SUPFAM" id="SSF75471">
    <property type="entry name" value="YhbY-like"/>
    <property type="match status" value="1"/>
</dbReference>
<comment type="caution">
    <text evidence="4">The sequence shown here is derived from an EMBL/GenBank/DDBJ whole genome shotgun (WGS) entry which is preliminary data.</text>
</comment>
<feature type="domain" description="CRM" evidence="3">
    <location>
        <begin position="1"/>
        <end position="96"/>
    </location>
</feature>
<dbReference type="EMBL" id="DVHL01000006">
    <property type="protein sequence ID" value="HIR65359.1"/>
    <property type="molecule type" value="Genomic_DNA"/>
</dbReference>
<keyword evidence="1 2" id="KW-0694">RNA-binding</keyword>
<dbReference type="Gene3D" id="3.30.110.60">
    <property type="entry name" value="YhbY-like"/>
    <property type="match status" value="1"/>
</dbReference>
<dbReference type="Proteomes" id="UP000824200">
    <property type="component" value="Unassembled WGS sequence"/>
</dbReference>
<dbReference type="InterPro" id="IPR051925">
    <property type="entry name" value="RNA-binding_domain"/>
</dbReference>
<dbReference type="Pfam" id="PF01985">
    <property type="entry name" value="CRS1_YhbY"/>
    <property type="match status" value="1"/>
</dbReference>
<evidence type="ECO:0000256" key="2">
    <source>
        <dbReference type="PROSITE-ProRule" id="PRU00626"/>
    </source>
</evidence>
<dbReference type="PROSITE" id="PS51295">
    <property type="entry name" value="CRM"/>
    <property type="match status" value="1"/>
</dbReference>
<proteinExistence type="predicted"/>
<dbReference type="GO" id="GO:0003723">
    <property type="term" value="F:RNA binding"/>
    <property type="evidence" value="ECO:0007669"/>
    <property type="project" value="UniProtKB-UniRule"/>
</dbReference>
<reference evidence="4" key="2">
    <citation type="journal article" date="2021" name="PeerJ">
        <title>Extensive microbial diversity within the chicken gut microbiome revealed by metagenomics and culture.</title>
        <authorList>
            <person name="Gilroy R."/>
            <person name="Ravi A."/>
            <person name="Getino M."/>
            <person name="Pursley I."/>
            <person name="Horton D.L."/>
            <person name="Alikhan N.F."/>
            <person name="Baker D."/>
            <person name="Gharbi K."/>
            <person name="Hall N."/>
            <person name="Watson M."/>
            <person name="Adriaenssens E.M."/>
            <person name="Foster-Nyarko E."/>
            <person name="Jarju S."/>
            <person name="Secka A."/>
            <person name="Antonio M."/>
            <person name="Oren A."/>
            <person name="Chaudhuri R.R."/>
            <person name="La Ragione R."/>
            <person name="Hildebrand F."/>
            <person name="Pallen M.J."/>
        </authorList>
    </citation>
    <scope>NUCLEOTIDE SEQUENCE</scope>
    <source>
        <strain evidence="4">CHK121-14286</strain>
    </source>
</reference>
<dbReference type="AlphaFoldDB" id="A0A9D1J779"/>
<dbReference type="PANTHER" id="PTHR40065:SF3">
    <property type="entry name" value="RNA-BINDING PROTEIN YHBY"/>
    <property type="match status" value="1"/>
</dbReference>
<sequence>MITTKQRSKLKAIANTLRPAVTIGKEELTESVIREIEVALYHHEIAKVASLKSCTVSAKSMCAEVCEVLQCEPVLCVGNRFVVYKRSDKEGIEHIEI</sequence>
<dbReference type="SMART" id="SM01103">
    <property type="entry name" value="CRS1_YhbY"/>
    <property type="match status" value="1"/>
</dbReference>
<dbReference type="InterPro" id="IPR035920">
    <property type="entry name" value="YhbY-like_sf"/>
</dbReference>
<organism evidence="4 5">
    <name type="scientific">Candidatus Fimimonas gallinarum</name>
    <dbReference type="NCBI Taxonomy" id="2840821"/>
    <lineage>
        <taxon>Bacteria</taxon>
        <taxon>Pseudomonadati</taxon>
        <taxon>Myxococcota</taxon>
        <taxon>Myxococcia</taxon>
        <taxon>Myxococcales</taxon>
        <taxon>Cystobacterineae</taxon>
        <taxon>Myxococcaceae</taxon>
        <taxon>Myxococcaceae incertae sedis</taxon>
        <taxon>Candidatus Fimimonas</taxon>
    </lineage>
</organism>
<gene>
    <name evidence="4" type="ORF">IAC95_00490</name>
</gene>
<evidence type="ECO:0000259" key="3">
    <source>
        <dbReference type="PROSITE" id="PS51295"/>
    </source>
</evidence>
<reference evidence="4" key="1">
    <citation type="submission" date="2020-10" db="EMBL/GenBank/DDBJ databases">
        <authorList>
            <person name="Gilroy R."/>
        </authorList>
    </citation>
    <scope>NUCLEOTIDE SEQUENCE</scope>
    <source>
        <strain evidence="4">CHK121-14286</strain>
    </source>
</reference>
<protein>
    <submittedName>
        <fullName evidence="4">YhbY family RNA-binding protein</fullName>
    </submittedName>
</protein>
<accession>A0A9D1J779</accession>
<dbReference type="PANTHER" id="PTHR40065">
    <property type="entry name" value="RNA-BINDING PROTEIN YHBY"/>
    <property type="match status" value="1"/>
</dbReference>
<evidence type="ECO:0000256" key="1">
    <source>
        <dbReference type="ARBA" id="ARBA00022884"/>
    </source>
</evidence>
<name>A0A9D1J779_9BACT</name>
<dbReference type="InterPro" id="IPR001890">
    <property type="entry name" value="RNA-binding_CRM"/>
</dbReference>